<name>A0A9W6FLT0_XANFL</name>
<dbReference type="Proteomes" id="UP001144397">
    <property type="component" value="Unassembled WGS sequence"/>
</dbReference>
<evidence type="ECO:0000313" key="5">
    <source>
        <dbReference type="Proteomes" id="UP001245370"/>
    </source>
</evidence>
<accession>A0A9W6FLT0</accession>
<organism evidence="2 4">
    <name type="scientific">Xanthobacter flavus</name>
    <dbReference type="NCBI Taxonomy" id="281"/>
    <lineage>
        <taxon>Bacteria</taxon>
        <taxon>Pseudomonadati</taxon>
        <taxon>Pseudomonadota</taxon>
        <taxon>Alphaproteobacteria</taxon>
        <taxon>Hyphomicrobiales</taxon>
        <taxon>Xanthobacteraceae</taxon>
        <taxon>Xanthobacter</taxon>
    </lineage>
</organism>
<reference evidence="2" key="1">
    <citation type="submission" date="2022-12" db="EMBL/GenBank/DDBJ databases">
        <title>Reference genome sequencing for broad-spectrum identification of bacterial and archaeal isolates by mass spectrometry.</title>
        <authorList>
            <person name="Sekiguchi Y."/>
            <person name="Tourlousse D.M."/>
        </authorList>
    </citation>
    <scope>NUCLEOTIDE SEQUENCE</scope>
    <source>
        <strain evidence="2">301</strain>
    </source>
</reference>
<dbReference type="EMBL" id="JAVDPY010000008">
    <property type="protein sequence ID" value="MDR6335664.1"/>
    <property type="molecule type" value="Genomic_DNA"/>
</dbReference>
<proteinExistence type="predicted"/>
<dbReference type="RefSeq" id="WP_169123943.1">
    <property type="nucleotide sequence ID" value="NZ_BSDO01000008.1"/>
</dbReference>
<dbReference type="Proteomes" id="UP001245370">
    <property type="component" value="Unassembled WGS sequence"/>
</dbReference>
<evidence type="ECO:0000313" key="2">
    <source>
        <dbReference type="EMBL" id="GLI24660.1"/>
    </source>
</evidence>
<reference evidence="3 5" key="2">
    <citation type="submission" date="2023-07" db="EMBL/GenBank/DDBJ databases">
        <title>Genomic Encyclopedia of Type Strains, Phase IV (KMG-IV): sequencing the most valuable type-strain genomes for metagenomic binning, comparative biology and taxonomic classification.</title>
        <authorList>
            <person name="Goeker M."/>
        </authorList>
    </citation>
    <scope>NUCLEOTIDE SEQUENCE [LARGE SCALE GENOMIC DNA]</scope>
    <source>
        <strain evidence="3 5">DSM 338</strain>
    </source>
</reference>
<gene>
    <name evidence="3" type="ORF">GGQ86_004160</name>
    <name evidence="2" type="ORF">XFLAVUS301_43340</name>
</gene>
<evidence type="ECO:0000256" key="1">
    <source>
        <dbReference type="SAM" id="MobiDB-lite"/>
    </source>
</evidence>
<comment type="caution">
    <text evidence="2">The sequence shown here is derived from an EMBL/GenBank/DDBJ whole genome shotgun (WGS) entry which is preliminary data.</text>
</comment>
<protein>
    <submittedName>
        <fullName evidence="2">Uncharacterized protein</fullName>
    </submittedName>
</protein>
<dbReference type="GeneID" id="95765107"/>
<dbReference type="AlphaFoldDB" id="A0A9W6FLT0"/>
<sequence>MNTANLQLEGVLLALSRLLETMRHKGLLTSGEIETALAEAEDACRRDAACRTISPGQAEGVLFPIRFLRAATNRQEGPAPTFTDIATSIGENKDRHG</sequence>
<dbReference type="EMBL" id="BSDO01000008">
    <property type="protein sequence ID" value="GLI24660.1"/>
    <property type="molecule type" value="Genomic_DNA"/>
</dbReference>
<evidence type="ECO:0000313" key="3">
    <source>
        <dbReference type="EMBL" id="MDR6335664.1"/>
    </source>
</evidence>
<feature type="region of interest" description="Disordered" evidence="1">
    <location>
        <begin position="76"/>
        <end position="97"/>
    </location>
</feature>
<keyword evidence="5" id="KW-1185">Reference proteome</keyword>
<evidence type="ECO:0000313" key="4">
    <source>
        <dbReference type="Proteomes" id="UP001144397"/>
    </source>
</evidence>